<proteinExistence type="inferred from homology"/>
<evidence type="ECO:0000313" key="7">
    <source>
        <dbReference type="Proteomes" id="UP001597244"/>
    </source>
</evidence>
<evidence type="ECO:0000256" key="3">
    <source>
        <dbReference type="ARBA" id="ARBA00022777"/>
    </source>
</evidence>
<keyword evidence="3" id="KW-0418">Kinase</keyword>
<evidence type="ECO:0000259" key="4">
    <source>
        <dbReference type="Pfam" id="PF00370"/>
    </source>
</evidence>
<evidence type="ECO:0000256" key="1">
    <source>
        <dbReference type="ARBA" id="ARBA00009156"/>
    </source>
</evidence>
<reference evidence="7" key="1">
    <citation type="journal article" date="2019" name="Int. J. Syst. Evol. Microbiol.">
        <title>The Global Catalogue of Microorganisms (GCM) 10K type strain sequencing project: providing services to taxonomists for standard genome sequencing and annotation.</title>
        <authorList>
            <consortium name="The Broad Institute Genomics Platform"/>
            <consortium name="The Broad Institute Genome Sequencing Center for Infectious Disease"/>
            <person name="Wu L."/>
            <person name="Ma J."/>
        </authorList>
    </citation>
    <scope>NUCLEOTIDE SEQUENCE [LARGE SCALE GENOMIC DNA]</scope>
    <source>
        <strain evidence="7">CCM 8951</strain>
    </source>
</reference>
<protein>
    <submittedName>
        <fullName evidence="6">Gluconokinase</fullName>
        <ecNumber evidence="6">2.7.1.12</ecNumber>
    </submittedName>
</protein>
<keyword evidence="7" id="KW-1185">Reference proteome</keyword>
<sequence length="462" mass="50673">MQDAFLGIDIGTTAIKFGVMSADKLAYQQSRDIRTYTGENGAEYQSAQEIITTTVRGIQAIPATIRQQISQLSFSAPMHSCWPIAPDTTENDQIFIWSDDQAQDLISQFKNTPSAREFYLKTGTPIHPMSPFAKIKYSQSISKYPAQTKWWGIKELVLQYFTGQARIDYATASATGLLNLRQLDWDAEILADLKIQLEDLAELVDCTDDFKLLEKVATELGLSDQVRVYAGASDGCLAAYAGYVATGIPNSLSIGTSAAARQVSETIRLDPDRQNFCYYLQPGQYIVGAPSNNGGNVLAWASNQLAANKTAFFDELPELLAQSPVGANGVCFMPFLNGERAPYWDATKKAAFKELTAATTRADLVRAIVEGTLLNIRALAEMVGVKTQLTLSGGFFKTPELQQLTADILGIDCCLSAANEPIAGLYALIRQSAPHNEATMAKICYDESSHQQYDQIYQGYFD</sequence>
<dbReference type="GO" id="GO:0046316">
    <property type="term" value="F:gluconokinase activity"/>
    <property type="evidence" value="ECO:0007669"/>
    <property type="project" value="UniProtKB-EC"/>
</dbReference>
<comment type="similarity">
    <text evidence="1">Belongs to the FGGY kinase family.</text>
</comment>
<keyword evidence="2 6" id="KW-0808">Transferase</keyword>
<evidence type="ECO:0000256" key="2">
    <source>
        <dbReference type="ARBA" id="ARBA00022679"/>
    </source>
</evidence>
<feature type="domain" description="Carbohydrate kinase FGGY N-terminal" evidence="4">
    <location>
        <begin position="5"/>
        <end position="239"/>
    </location>
</feature>
<dbReference type="Proteomes" id="UP001597244">
    <property type="component" value="Unassembled WGS sequence"/>
</dbReference>
<dbReference type="Gene3D" id="3.30.420.40">
    <property type="match status" value="2"/>
</dbReference>
<evidence type="ECO:0000259" key="5">
    <source>
        <dbReference type="Pfam" id="PF02782"/>
    </source>
</evidence>
<gene>
    <name evidence="6" type="ORF">ACFQ4L_04235</name>
</gene>
<evidence type="ECO:0000313" key="6">
    <source>
        <dbReference type="EMBL" id="MFD1465299.1"/>
    </source>
</evidence>
<dbReference type="PANTHER" id="PTHR43095">
    <property type="entry name" value="SUGAR KINASE"/>
    <property type="match status" value="1"/>
</dbReference>
<dbReference type="Pfam" id="PF02782">
    <property type="entry name" value="FGGY_C"/>
    <property type="match status" value="1"/>
</dbReference>
<dbReference type="RefSeq" id="WP_225417296.1">
    <property type="nucleotide sequence ID" value="NZ_JBHTOF010000029.1"/>
</dbReference>
<dbReference type="EC" id="2.7.1.12" evidence="6"/>
<comment type="caution">
    <text evidence="6">The sequence shown here is derived from an EMBL/GenBank/DDBJ whole genome shotgun (WGS) entry which is preliminary data.</text>
</comment>
<dbReference type="CDD" id="cd07770">
    <property type="entry name" value="ASKHA_NBD_FGGY_GntK"/>
    <property type="match status" value="1"/>
</dbReference>
<dbReference type="SUPFAM" id="SSF53067">
    <property type="entry name" value="Actin-like ATPase domain"/>
    <property type="match status" value="2"/>
</dbReference>
<dbReference type="InterPro" id="IPR000577">
    <property type="entry name" value="Carb_kinase_FGGY"/>
</dbReference>
<feature type="domain" description="Carbohydrate kinase FGGY C-terminal" evidence="5">
    <location>
        <begin position="253"/>
        <end position="412"/>
    </location>
</feature>
<dbReference type="InterPro" id="IPR050406">
    <property type="entry name" value="FGGY_Carb_Kinase"/>
</dbReference>
<dbReference type="InterPro" id="IPR018485">
    <property type="entry name" value="FGGY_C"/>
</dbReference>
<name>A0ABW4DMP0_9LACO</name>
<dbReference type="InterPro" id="IPR043129">
    <property type="entry name" value="ATPase_NBD"/>
</dbReference>
<dbReference type="PANTHER" id="PTHR43095:SF2">
    <property type="entry name" value="GLUCONOKINASE"/>
    <property type="match status" value="1"/>
</dbReference>
<accession>A0ABW4DMP0</accession>
<dbReference type="Pfam" id="PF00370">
    <property type="entry name" value="FGGY_N"/>
    <property type="match status" value="1"/>
</dbReference>
<dbReference type="InterPro" id="IPR018484">
    <property type="entry name" value="FGGY_N"/>
</dbReference>
<dbReference type="EMBL" id="JBHTOF010000029">
    <property type="protein sequence ID" value="MFD1465299.1"/>
    <property type="molecule type" value="Genomic_DNA"/>
</dbReference>
<organism evidence="6 7">
    <name type="scientific">Lapidilactobacillus mulanensis</name>
    <dbReference type="NCBI Taxonomy" id="2485999"/>
    <lineage>
        <taxon>Bacteria</taxon>
        <taxon>Bacillati</taxon>
        <taxon>Bacillota</taxon>
        <taxon>Bacilli</taxon>
        <taxon>Lactobacillales</taxon>
        <taxon>Lactobacillaceae</taxon>
        <taxon>Lapidilactobacillus</taxon>
    </lineage>
</organism>
<dbReference type="PIRSF" id="PIRSF000538">
    <property type="entry name" value="GlpK"/>
    <property type="match status" value="1"/>
</dbReference>